<gene>
    <name evidence="6" type="ORF">OEG82_10815</name>
</gene>
<dbReference type="InterPro" id="IPR029058">
    <property type="entry name" value="AB_hydrolase_fold"/>
</dbReference>
<dbReference type="SUPFAM" id="SSF53474">
    <property type="entry name" value="alpha/beta-Hydrolases"/>
    <property type="match status" value="1"/>
</dbReference>
<dbReference type="Pfam" id="PF12146">
    <property type="entry name" value="Hydrolase_4"/>
    <property type="match status" value="1"/>
</dbReference>
<dbReference type="PIRSF" id="PIRSF031982">
    <property type="entry name" value="UCP031982_abhydr"/>
    <property type="match status" value="1"/>
</dbReference>
<dbReference type="Proteomes" id="UP001081283">
    <property type="component" value="Unassembled WGS sequence"/>
</dbReference>
<evidence type="ECO:0000256" key="4">
    <source>
        <dbReference type="SAM" id="SignalP"/>
    </source>
</evidence>
<proteinExistence type="predicted"/>
<dbReference type="InterPro" id="IPR016986">
    <property type="entry name" value="UCP031982_abhydr"/>
</dbReference>
<keyword evidence="1 6" id="KW-0378">Hydrolase</keyword>
<organism evidence="6 7">
    <name type="scientific">Hoeflea ulvae</name>
    <dbReference type="NCBI Taxonomy" id="2983764"/>
    <lineage>
        <taxon>Bacteria</taxon>
        <taxon>Pseudomonadati</taxon>
        <taxon>Pseudomonadota</taxon>
        <taxon>Alphaproteobacteria</taxon>
        <taxon>Hyphomicrobiales</taxon>
        <taxon>Rhizobiaceae</taxon>
        <taxon>Hoeflea</taxon>
    </lineage>
</organism>
<evidence type="ECO:0000313" key="7">
    <source>
        <dbReference type="Proteomes" id="UP001081283"/>
    </source>
</evidence>
<keyword evidence="3" id="KW-0443">Lipid metabolism</keyword>
<keyword evidence="4" id="KW-0732">Signal</keyword>
<dbReference type="InterPro" id="IPR022742">
    <property type="entry name" value="Hydrolase_4"/>
</dbReference>
<dbReference type="Gene3D" id="3.40.50.1820">
    <property type="entry name" value="alpha/beta hydrolase"/>
    <property type="match status" value="1"/>
</dbReference>
<feature type="domain" description="Serine aminopeptidase S33" evidence="5">
    <location>
        <begin position="83"/>
        <end position="183"/>
    </location>
</feature>
<evidence type="ECO:0000256" key="1">
    <source>
        <dbReference type="ARBA" id="ARBA00022801"/>
    </source>
</evidence>
<dbReference type="PANTHER" id="PTHR10272:SF0">
    <property type="entry name" value="PLATELET-ACTIVATING FACTOR ACETYLHYDROLASE"/>
    <property type="match status" value="1"/>
</dbReference>
<protein>
    <submittedName>
        <fullName evidence="6">Alpha/beta fold hydrolase</fullName>
    </submittedName>
</protein>
<sequence>MKRFLQMATIVVATMASSAQAQNYQTGLADLTIADTAGQRDLEGFVWYPTTETEELSEQHSNQVWAGIKAIKDARPAAGQHPLVVLSHGMYGNAMNQSWLASALAQRGYVVAAINHPGTSTWARDAEDARQMWQRPKDVSRVIDHLLATSDLSEHIQPDRIFMAGHSLGGFTAMALAGGRYDAKAFGDFCDGRPGELVCGIFANWNVAQTPDDIATMSADLSDPRIKAFAVFDLGGTQTFSSESLGRIKTPMLIFGAPRDIEATGIDLDVESRALVAALPKPSVTYLEPANLAHFDFLGECRPNGLEILKQEEPDDAFICIDGATERRALHAMIIDEVAVHFARQ</sequence>
<evidence type="ECO:0000313" key="6">
    <source>
        <dbReference type="EMBL" id="MCY0094513.1"/>
    </source>
</evidence>
<dbReference type="GO" id="GO:0016787">
    <property type="term" value="F:hydrolase activity"/>
    <property type="evidence" value="ECO:0007669"/>
    <property type="project" value="UniProtKB-KW"/>
</dbReference>
<evidence type="ECO:0000256" key="2">
    <source>
        <dbReference type="ARBA" id="ARBA00022963"/>
    </source>
</evidence>
<evidence type="ECO:0000256" key="3">
    <source>
        <dbReference type="ARBA" id="ARBA00023098"/>
    </source>
</evidence>
<feature type="signal peptide" evidence="4">
    <location>
        <begin position="1"/>
        <end position="21"/>
    </location>
</feature>
<name>A0ABT3YF65_9HYPH</name>
<evidence type="ECO:0000259" key="5">
    <source>
        <dbReference type="Pfam" id="PF12146"/>
    </source>
</evidence>
<dbReference type="EMBL" id="JAOVZQ010000001">
    <property type="protein sequence ID" value="MCY0094513.1"/>
    <property type="molecule type" value="Genomic_DNA"/>
</dbReference>
<dbReference type="RefSeq" id="WP_267612459.1">
    <property type="nucleotide sequence ID" value="NZ_JAOVZQ010000001.1"/>
</dbReference>
<reference evidence="6" key="1">
    <citation type="submission" date="2022-10" db="EMBL/GenBank/DDBJ databases">
        <title>Hoeflea sp. J2-29, isolated from marine algae.</title>
        <authorList>
            <person name="Kristyanto S."/>
            <person name="Kim J.M."/>
            <person name="Jeon C.O."/>
        </authorList>
    </citation>
    <scope>NUCLEOTIDE SEQUENCE</scope>
    <source>
        <strain evidence="6">J2-29</strain>
    </source>
</reference>
<comment type="caution">
    <text evidence="6">The sequence shown here is derived from an EMBL/GenBank/DDBJ whole genome shotgun (WGS) entry which is preliminary data.</text>
</comment>
<dbReference type="PANTHER" id="PTHR10272">
    <property type="entry name" value="PLATELET-ACTIVATING FACTOR ACETYLHYDROLASE"/>
    <property type="match status" value="1"/>
</dbReference>
<accession>A0ABT3YF65</accession>
<keyword evidence="7" id="KW-1185">Reference proteome</keyword>
<keyword evidence="2" id="KW-0442">Lipid degradation</keyword>
<feature type="chain" id="PRO_5047490997" evidence="4">
    <location>
        <begin position="22"/>
        <end position="345"/>
    </location>
</feature>